<sequence>MNFSFQVDNEYARQNNELLKDTRRLQLSALIFGILQFAIGAGFYFWLQGGMGLIILFVFGILGLISFAMIPIIPKQVGKPQQLYDAYELAPAVIAKVNPRDIVLLALVNMNQDGSLPPRWGLAARTVTNLEQHERTVGEKVPSVAVTGQRSARNTSTWDQITPMPIAWGTPDPAVVKRAQKAIPHDQWQKLEKNMDKLEAVRKTKFDLMELR</sequence>
<proteinExistence type="predicted"/>
<dbReference type="Pfam" id="PF11580">
    <property type="entry name" value="DUF3239"/>
    <property type="match status" value="1"/>
</dbReference>
<evidence type="ECO:0000313" key="3">
    <source>
        <dbReference type="Proteomes" id="UP000271587"/>
    </source>
</evidence>
<reference evidence="2 3" key="1">
    <citation type="submission" date="2018-11" db="EMBL/GenBank/DDBJ databases">
        <authorList>
            <person name="Kleinhagauer T."/>
            <person name="Glaeser S.P."/>
            <person name="Spergser J."/>
            <person name="Ruckert C."/>
            <person name="Kaempfer P."/>
            <person name="Busse H.-J."/>
        </authorList>
    </citation>
    <scope>NUCLEOTIDE SEQUENCE [LARGE SCALE GENOMIC DNA]</scope>
    <source>
        <strain evidence="2 3">W8</strain>
    </source>
</reference>
<dbReference type="KEGG" id="cgk:CGERO_03200"/>
<evidence type="ECO:0008006" key="4">
    <source>
        <dbReference type="Google" id="ProtNLM"/>
    </source>
</evidence>
<keyword evidence="3" id="KW-1185">Reference proteome</keyword>
<dbReference type="Proteomes" id="UP000271587">
    <property type="component" value="Chromosome"/>
</dbReference>
<feature type="transmembrane region" description="Helical" evidence="1">
    <location>
        <begin position="27"/>
        <end position="47"/>
    </location>
</feature>
<dbReference type="AlphaFoldDB" id="A0A3G6J3H9"/>
<accession>A0A3G6J3H9</accession>
<keyword evidence="1" id="KW-1133">Transmembrane helix</keyword>
<evidence type="ECO:0000256" key="1">
    <source>
        <dbReference type="SAM" id="Phobius"/>
    </source>
</evidence>
<protein>
    <recommendedName>
        <fullName evidence="4">DUF3239 domain-containing protein</fullName>
    </recommendedName>
</protein>
<feature type="transmembrane region" description="Helical" evidence="1">
    <location>
        <begin position="53"/>
        <end position="73"/>
    </location>
</feature>
<gene>
    <name evidence="2" type="ORF">CGERO_03200</name>
</gene>
<keyword evidence="1" id="KW-0472">Membrane</keyword>
<dbReference type="EMBL" id="CP033897">
    <property type="protein sequence ID" value="AZA10960.1"/>
    <property type="molecule type" value="Genomic_DNA"/>
</dbReference>
<dbReference type="OrthoDB" id="4548219at2"/>
<dbReference type="Gene3D" id="2.40.410.10">
    <property type="entry name" value="putative membrane protein from Corynebacterium diphtheriae superfamily"/>
    <property type="match status" value="1"/>
</dbReference>
<evidence type="ECO:0000313" key="2">
    <source>
        <dbReference type="EMBL" id="AZA10960.1"/>
    </source>
</evidence>
<organism evidence="2 3">
    <name type="scientific">Corynebacterium gerontici</name>
    <dbReference type="NCBI Taxonomy" id="2079234"/>
    <lineage>
        <taxon>Bacteria</taxon>
        <taxon>Bacillati</taxon>
        <taxon>Actinomycetota</taxon>
        <taxon>Actinomycetes</taxon>
        <taxon>Mycobacteriales</taxon>
        <taxon>Corynebacteriaceae</taxon>
        <taxon>Corynebacterium</taxon>
    </lineage>
</organism>
<keyword evidence="1" id="KW-0812">Transmembrane</keyword>
<dbReference type="InterPro" id="IPR021632">
    <property type="entry name" value="DUF3239"/>
</dbReference>
<dbReference type="RefSeq" id="WP_123933435.1">
    <property type="nucleotide sequence ID" value="NZ_CP033897.1"/>
</dbReference>
<dbReference type="InterPro" id="IPR023124">
    <property type="entry name" value="DUF3239_dom_sf"/>
</dbReference>
<name>A0A3G6J3H9_9CORY</name>